<evidence type="ECO:0000256" key="4">
    <source>
        <dbReference type="ARBA" id="ARBA00022559"/>
    </source>
</evidence>
<evidence type="ECO:0000313" key="14">
    <source>
        <dbReference type="Proteomes" id="UP001367508"/>
    </source>
</evidence>
<reference evidence="13 14" key="1">
    <citation type="submission" date="2024-01" db="EMBL/GenBank/DDBJ databases">
        <title>The genomes of 5 underutilized Papilionoideae crops provide insights into root nodulation and disease resistanc.</title>
        <authorList>
            <person name="Jiang F."/>
        </authorList>
    </citation>
    <scope>NUCLEOTIDE SEQUENCE [LARGE SCALE GENOMIC DNA]</scope>
    <source>
        <strain evidence="13">LVBAO_FW01</strain>
        <tissue evidence="13">Leaves</tissue>
    </source>
</reference>
<dbReference type="EC" id="1.11.1.7" evidence="3"/>
<name>A0AAN9KXY0_CANGL</name>
<dbReference type="Proteomes" id="UP001367508">
    <property type="component" value="Unassembled WGS sequence"/>
</dbReference>
<keyword evidence="5" id="KW-0349">Heme</keyword>
<comment type="similarity">
    <text evidence="11">Belongs to the peroxidase family.</text>
</comment>
<dbReference type="PROSITE" id="PS50873">
    <property type="entry name" value="PEROXIDASE_4"/>
    <property type="match status" value="1"/>
</dbReference>
<keyword evidence="4" id="KW-0575">Peroxidase</keyword>
<evidence type="ECO:0000256" key="9">
    <source>
        <dbReference type="PIRSR" id="PIRSR600823-3"/>
    </source>
</evidence>
<evidence type="ECO:0000256" key="11">
    <source>
        <dbReference type="RuleBase" id="RU004241"/>
    </source>
</evidence>
<keyword evidence="9" id="KW-0106">Calcium</keyword>
<dbReference type="SUPFAM" id="SSF48113">
    <property type="entry name" value="Heme-dependent peroxidases"/>
    <property type="match status" value="1"/>
</dbReference>
<evidence type="ECO:0000256" key="5">
    <source>
        <dbReference type="ARBA" id="ARBA00022617"/>
    </source>
</evidence>
<evidence type="ECO:0000256" key="2">
    <source>
        <dbReference type="ARBA" id="ARBA00001970"/>
    </source>
</evidence>
<dbReference type="AlphaFoldDB" id="A0AAN9KXY0"/>
<evidence type="ECO:0000256" key="6">
    <source>
        <dbReference type="ARBA" id="ARBA00022723"/>
    </source>
</evidence>
<feature type="disulfide bond" evidence="10">
    <location>
        <begin position="24"/>
        <end position="93"/>
    </location>
</feature>
<feature type="binding site" evidence="9">
    <location>
        <position position="56"/>
    </location>
    <ligand>
        <name>Ca(2+)</name>
        <dbReference type="ChEBI" id="CHEBI:29108"/>
        <label>1</label>
    </ligand>
</feature>
<evidence type="ECO:0000256" key="3">
    <source>
        <dbReference type="ARBA" id="ARBA00012313"/>
    </source>
</evidence>
<comment type="cofactor">
    <cofactor evidence="9">
        <name>Ca(2+)</name>
        <dbReference type="ChEBI" id="CHEBI:29108"/>
    </cofactor>
    <text evidence="9">Binds 2 calcium ions per subunit.</text>
</comment>
<dbReference type="InterPro" id="IPR010255">
    <property type="entry name" value="Haem_peroxidase_sf"/>
</dbReference>
<evidence type="ECO:0000256" key="1">
    <source>
        <dbReference type="ARBA" id="ARBA00000189"/>
    </source>
</evidence>
<keyword evidence="6 9" id="KW-0479">Metal-binding</keyword>
<keyword evidence="8" id="KW-0408">Iron</keyword>
<dbReference type="GO" id="GO:0020037">
    <property type="term" value="F:heme binding"/>
    <property type="evidence" value="ECO:0007669"/>
    <property type="project" value="InterPro"/>
</dbReference>
<feature type="domain" description="Plant heme peroxidase family profile" evidence="12">
    <location>
        <begin position="14"/>
        <end position="138"/>
    </location>
</feature>
<dbReference type="GO" id="GO:0046872">
    <property type="term" value="F:metal ion binding"/>
    <property type="evidence" value="ECO:0007669"/>
    <property type="project" value="UniProtKB-KW"/>
</dbReference>
<protein>
    <recommendedName>
        <fullName evidence="3">peroxidase</fullName>
        <ecNumber evidence="3">1.11.1.7</ecNumber>
    </recommendedName>
</protein>
<evidence type="ECO:0000256" key="10">
    <source>
        <dbReference type="PIRSR" id="PIRSR600823-5"/>
    </source>
</evidence>
<dbReference type="PANTHER" id="PTHR31235">
    <property type="entry name" value="PEROXIDASE 25-RELATED"/>
    <property type="match status" value="1"/>
</dbReference>
<comment type="catalytic activity">
    <reaction evidence="1">
        <text>2 a phenolic donor + H2O2 = 2 a phenolic radical donor + 2 H2O</text>
        <dbReference type="Rhea" id="RHEA:56136"/>
        <dbReference type="ChEBI" id="CHEBI:15377"/>
        <dbReference type="ChEBI" id="CHEBI:16240"/>
        <dbReference type="ChEBI" id="CHEBI:139520"/>
        <dbReference type="ChEBI" id="CHEBI:139521"/>
        <dbReference type="EC" id="1.11.1.7"/>
    </reaction>
</comment>
<organism evidence="13 14">
    <name type="scientific">Canavalia gladiata</name>
    <name type="common">Sword bean</name>
    <name type="synonym">Dolichos gladiatus</name>
    <dbReference type="NCBI Taxonomy" id="3824"/>
    <lineage>
        <taxon>Eukaryota</taxon>
        <taxon>Viridiplantae</taxon>
        <taxon>Streptophyta</taxon>
        <taxon>Embryophyta</taxon>
        <taxon>Tracheophyta</taxon>
        <taxon>Spermatophyta</taxon>
        <taxon>Magnoliopsida</taxon>
        <taxon>eudicotyledons</taxon>
        <taxon>Gunneridae</taxon>
        <taxon>Pentapetalae</taxon>
        <taxon>rosids</taxon>
        <taxon>fabids</taxon>
        <taxon>Fabales</taxon>
        <taxon>Fabaceae</taxon>
        <taxon>Papilionoideae</taxon>
        <taxon>50 kb inversion clade</taxon>
        <taxon>NPAAA clade</taxon>
        <taxon>indigoferoid/millettioid clade</taxon>
        <taxon>Phaseoleae</taxon>
        <taxon>Canavalia</taxon>
    </lineage>
</organism>
<gene>
    <name evidence="13" type="ORF">VNO77_27483</name>
</gene>
<dbReference type="EMBL" id="JAYMYQ010000006">
    <property type="protein sequence ID" value="KAK7323979.1"/>
    <property type="molecule type" value="Genomic_DNA"/>
</dbReference>
<comment type="cofactor">
    <cofactor evidence="2">
        <name>heme b</name>
        <dbReference type="ChEBI" id="CHEBI:60344"/>
    </cofactor>
</comment>
<feature type="binding site" evidence="9">
    <location>
        <position position="52"/>
    </location>
    <ligand>
        <name>Ca(2+)</name>
        <dbReference type="ChEBI" id="CHEBI:29108"/>
        <label>1</label>
    </ligand>
</feature>
<feature type="disulfide bond" evidence="10">
    <location>
        <begin position="51"/>
        <end position="55"/>
    </location>
</feature>
<sequence>MQKKSLKPLSPEALLSISHYHTTCPDAESIISQKVDAWPVSVSVSVSISVCVKGCDESILLNHKGSERSAFESRTLRGFQLIDEIKNELERRCPRKVSYTHALSLPKRVPFWEVLFVCKDGNISLAKEANLVPYGLWP</sequence>
<dbReference type="InterPro" id="IPR002016">
    <property type="entry name" value="Haem_peroxidase"/>
</dbReference>
<proteinExistence type="inferred from homology"/>
<dbReference type="Pfam" id="PF00141">
    <property type="entry name" value="peroxidase"/>
    <property type="match status" value="1"/>
</dbReference>
<feature type="binding site" evidence="9">
    <location>
        <position position="54"/>
    </location>
    <ligand>
        <name>Ca(2+)</name>
        <dbReference type="ChEBI" id="CHEBI:29108"/>
        <label>1</label>
    </ligand>
</feature>
<evidence type="ECO:0000256" key="7">
    <source>
        <dbReference type="ARBA" id="ARBA00023002"/>
    </source>
</evidence>
<dbReference type="GO" id="GO:0140825">
    <property type="term" value="F:lactoperoxidase activity"/>
    <property type="evidence" value="ECO:0007669"/>
    <property type="project" value="UniProtKB-EC"/>
</dbReference>
<dbReference type="InterPro" id="IPR000823">
    <property type="entry name" value="Peroxidase_pln"/>
</dbReference>
<feature type="binding site" evidence="9">
    <location>
        <position position="58"/>
    </location>
    <ligand>
        <name>Ca(2+)</name>
        <dbReference type="ChEBI" id="CHEBI:29108"/>
        <label>1</label>
    </ligand>
</feature>
<evidence type="ECO:0000313" key="13">
    <source>
        <dbReference type="EMBL" id="KAK7323979.1"/>
    </source>
</evidence>
<keyword evidence="14" id="KW-1185">Reference proteome</keyword>
<keyword evidence="7" id="KW-0560">Oxidoreductase</keyword>
<accession>A0AAN9KXY0</accession>
<evidence type="ECO:0000256" key="8">
    <source>
        <dbReference type="ARBA" id="ARBA00023004"/>
    </source>
</evidence>
<dbReference type="Gene3D" id="1.10.520.10">
    <property type="match status" value="1"/>
</dbReference>
<comment type="caution">
    <text evidence="13">The sequence shown here is derived from an EMBL/GenBank/DDBJ whole genome shotgun (WGS) entry which is preliminary data.</text>
</comment>
<feature type="binding site" evidence="9">
    <location>
        <position position="67"/>
    </location>
    <ligand>
        <name>Ca(2+)</name>
        <dbReference type="ChEBI" id="CHEBI:29108"/>
        <label>1</label>
    </ligand>
</feature>
<dbReference type="GO" id="GO:0006979">
    <property type="term" value="P:response to oxidative stress"/>
    <property type="evidence" value="ECO:0007669"/>
    <property type="project" value="InterPro"/>
</dbReference>
<evidence type="ECO:0000259" key="12">
    <source>
        <dbReference type="PROSITE" id="PS50873"/>
    </source>
</evidence>
<keyword evidence="10" id="KW-1015">Disulfide bond</keyword>